<feature type="repeat" description="ANK" evidence="3">
    <location>
        <begin position="126"/>
        <end position="158"/>
    </location>
</feature>
<keyword evidence="2 3" id="KW-0040">ANK repeat</keyword>
<dbReference type="EMBL" id="CAMPGE010017369">
    <property type="protein sequence ID" value="CAI2375863.1"/>
    <property type="molecule type" value="Genomic_DNA"/>
</dbReference>
<dbReference type="PANTHER" id="PTHR24198:SF165">
    <property type="entry name" value="ANKYRIN REPEAT-CONTAINING PROTEIN-RELATED"/>
    <property type="match status" value="1"/>
</dbReference>
<organism evidence="5 6">
    <name type="scientific">Euplotes crassus</name>
    <dbReference type="NCBI Taxonomy" id="5936"/>
    <lineage>
        <taxon>Eukaryota</taxon>
        <taxon>Sar</taxon>
        <taxon>Alveolata</taxon>
        <taxon>Ciliophora</taxon>
        <taxon>Intramacronucleata</taxon>
        <taxon>Spirotrichea</taxon>
        <taxon>Hypotrichia</taxon>
        <taxon>Euplotida</taxon>
        <taxon>Euplotidae</taxon>
        <taxon>Moneuplotes</taxon>
    </lineage>
</organism>
<dbReference type="Gene3D" id="1.25.40.20">
    <property type="entry name" value="Ankyrin repeat-containing domain"/>
    <property type="match status" value="1"/>
</dbReference>
<dbReference type="AlphaFoldDB" id="A0AAD2D125"/>
<keyword evidence="1" id="KW-0677">Repeat</keyword>
<dbReference type="SMART" id="SM00248">
    <property type="entry name" value="ANK"/>
    <property type="match status" value="3"/>
</dbReference>
<evidence type="ECO:0000313" key="5">
    <source>
        <dbReference type="EMBL" id="CAI2375863.1"/>
    </source>
</evidence>
<proteinExistence type="predicted"/>
<dbReference type="SUPFAM" id="SSF48403">
    <property type="entry name" value="Ankyrin repeat"/>
    <property type="match status" value="1"/>
</dbReference>
<dbReference type="PROSITE" id="PS50088">
    <property type="entry name" value="ANK_REPEAT"/>
    <property type="match status" value="1"/>
</dbReference>
<feature type="chain" id="PRO_5042148504" evidence="4">
    <location>
        <begin position="24"/>
        <end position="267"/>
    </location>
</feature>
<feature type="signal peptide" evidence="4">
    <location>
        <begin position="1"/>
        <end position="23"/>
    </location>
</feature>
<evidence type="ECO:0000256" key="1">
    <source>
        <dbReference type="ARBA" id="ARBA00022737"/>
    </source>
</evidence>
<sequence length="267" mass="30122">MLKQSLLILFILTIIYLLDTSQSLALSKVAAGAATASAMLCWYQSIQNKKARKAIFRKIRELTALLKDKNGGFMEKCLSSSPDFIRNIEMYSNYTLLIASVCFQGYEEATFLIEKMKIDVNEKARNGETALIRAVQVNDPKMVQLLLNAGASIELRTKQEISALIVAITHNRPVLVDLLLKYGACINTKIINKGVQAMIDNCSEEIKTVISFHRAWRRKKNMLKILDAQSQKKDESGLSEKDGLIKDPLETLNRKADLFKSIIRDFM</sequence>
<dbReference type="PROSITE" id="PS50297">
    <property type="entry name" value="ANK_REP_REGION"/>
    <property type="match status" value="1"/>
</dbReference>
<comment type="caution">
    <text evidence="5">The sequence shown here is derived from an EMBL/GenBank/DDBJ whole genome shotgun (WGS) entry which is preliminary data.</text>
</comment>
<dbReference type="InterPro" id="IPR002110">
    <property type="entry name" value="Ankyrin_rpt"/>
</dbReference>
<dbReference type="Pfam" id="PF12796">
    <property type="entry name" value="Ank_2"/>
    <property type="match status" value="1"/>
</dbReference>
<evidence type="ECO:0000256" key="3">
    <source>
        <dbReference type="PROSITE-ProRule" id="PRU00023"/>
    </source>
</evidence>
<keyword evidence="6" id="KW-1185">Reference proteome</keyword>
<evidence type="ECO:0000313" key="6">
    <source>
        <dbReference type="Proteomes" id="UP001295684"/>
    </source>
</evidence>
<name>A0AAD2D125_EUPCR</name>
<dbReference type="Proteomes" id="UP001295684">
    <property type="component" value="Unassembled WGS sequence"/>
</dbReference>
<accession>A0AAD2D125</accession>
<keyword evidence="4" id="KW-0732">Signal</keyword>
<dbReference type="PANTHER" id="PTHR24198">
    <property type="entry name" value="ANKYRIN REPEAT AND PROTEIN KINASE DOMAIN-CONTAINING PROTEIN"/>
    <property type="match status" value="1"/>
</dbReference>
<dbReference type="InterPro" id="IPR036770">
    <property type="entry name" value="Ankyrin_rpt-contain_sf"/>
</dbReference>
<reference evidence="5" key="1">
    <citation type="submission" date="2023-07" db="EMBL/GenBank/DDBJ databases">
        <authorList>
            <consortium name="AG Swart"/>
            <person name="Singh M."/>
            <person name="Singh A."/>
            <person name="Seah K."/>
            <person name="Emmerich C."/>
        </authorList>
    </citation>
    <scope>NUCLEOTIDE SEQUENCE</scope>
    <source>
        <strain evidence="5">DP1</strain>
    </source>
</reference>
<evidence type="ECO:0000256" key="2">
    <source>
        <dbReference type="ARBA" id="ARBA00023043"/>
    </source>
</evidence>
<evidence type="ECO:0000256" key="4">
    <source>
        <dbReference type="SAM" id="SignalP"/>
    </source>
</evidence>
<gene>
    <name evidence="5" type="ORF">ECRASSUSDP1_LOCUS17229</name>
</gene>
<protein>
    <submittedName>
        <fullName evidence="5">Uncharacterized protein</fullName>
    </submittedName>
</protein>